<dbReference type="InterPro" id="IPR036890">
    <property type="entry name" value="HATPase_C_sf"/>
</dbReference>
<dbReference type="EMBL" id="CP036434">
    <property type="protein sequence ID" value="QDV09473.1"/>
    <property type="molecule type" value="Genomic_DNA"/>
</dbReference>
<dbReference type="Gene3D" id="3.30.450.20">
    <property type="entry name" value="PAS domain"/>
    <property type="match status" value="1"/>
</dbReference>
<dbReference type="GO" id="GO:0000155">
    <property type="term" value="F:phosphorelay sensor kinase activity"/>
    <property type="evidence" value="ECO:0007669"/>
    <property type="project" value="InterPro"/>
</dbReference>
<dbReference type="EC" id="2.7.13.3" evidence="2"/>
<keyword evidence="3 10" id="KW-0808">Transferase</keyword>
<dbReference type="InterPro" id="IPR036097">
    <property type="entry name" value="HisK_dim/P_sf"/>
</dbReference>
<feature type="domain" description="PAS" evidence="9">
    <location>
        <begin position="44"/>
        <end position="85"/>
    </location>
</feature>
<dbReference type="OrthoDB" id="260274at2"/>
<keyword evidence="4" id="KW-0547">Nucleotide-binding</keyword>
<comment type="catalytic activity">
    <reaction evidence="1">
        <text>ATP + protein L-histidine = ADP + protein N-phospho-L-histidine.</text>
        <dbReference type="EC" id="2.7.13.3"/>
    </reaction>
</comment>
<evidence type="ECO:0000259" key="9">
    <source>
        <dbReference type="PROSITE" id="PS50112"/>
    </source>
</evidence>
<dbReference type="Proteomes" id="UP000320390">
    <property type="component" value="Chromosome"/>
</dbReference>
<evidence type="ECO:0000256" key="3">
    <source>
        <dbReference type="ARBA" id="ARBA00022679"/>
    </source>
</evidence>
<evidence type="ECO:0000256" key="7">
    <source>
        <dbReference type="ARBA" id="ARBA00023012"/>
    </source>
</evidence>
<dbReference type="AlphaFoldDB" id="A0A518EZF5"/>
<proteinExistence type="predicted"/>
<dbReference type="PANTHER" id="PTHR43065">
    <property type="entry name" value="SENSOR HISTIDINE KINASE"/>
    <property type="match status" value="1"/>
</dbReference>
<keyword evidence="11" id="KW-1185">Reference proteome</keyword>
<dbReference type="SMART" id="SM00387">
    <property type="entry name" value="HATPase_c"/>
    <property type="match status" value="1"/>
</dbReference>
<dbReference type="InterPro" id="IPR003594">
    <property type="entry name" value="HATPase_dom"/>
</dbReference>
<protein>
    <recommendedName>
        <fullName evidence="2">histidine kinase</fullName>
        <ecNumber evidence="2">2.7.13.3</ecNumber>
    </recommendedName>
</protein>
<evidence type="ECO:0000313" key="11">
    <source>
        <dbReference type="Proteomes" id="UP000320390"/>
    </source>
</evidence>
<evidence type="ECO:0000256" key="4">
    <source>
        <dbReference type="ARBA" id="ARBA00022741"/>
    </source>
</evidence>
<gene>
    <name evidence="10" type="primary">fixL_3</name>
    <name evidence="10" type="ORF">Poly30_50310</name>
</gene>
<dbReference type="SUPFAM" id="SSF55874">
    <property type="entry name" value="ATPase domain of HSP90 chaperone/DNA topoisomerase II/histidine kinase"/>
    <property type="match status" value="1"/>
</dbReference>
<evidence type="ECO:0000313" key="10">
    <source>
        <dbReference type="EMBL" id="QDV09473.1"/>
    </source>
</evidence>
<evidence type="ECO:0000256" key="1">
    <source>
        <dbReference type="ARBA" id="ARBA00000085"/>
    </source>
</evidence>
<keyword evidence="6" id="KW-0067">ATP-binding</keyword>
<dbReference type="PRINTS" id="PR00344">
    <property type="entry name" value="BCTRLSENSOR"/>
</dbReference>
<dbReference type="Gene3D" id="1.10.287.130">
    <property type="match status" value="1"/>
</dbReference>
<name>A0A518EZF5_9BACT</name>
<evidence type="ECO:0000256" key="5">
    <source>
        <dbReference type="ARBA" id="ARBA00022777"/>
    </source>
</evidence>
<dbReference type="RefSeq" id="WP_145203896.1">
    <property type="nucleotide sequence ID" value="NZ_CP036434.1"/>
</dbReference>
<dbReference type="InterPro" id="IPR005467">
    <property type="entry name" value="His_kinase_dom"/>
</dbReference>
<feature type="domain" description="Histidine kinase" evidence="8">
    <location>
        <begin position="178"/>
        <end position="433"/>
    </location>
</feature>
<dbReference type="InterPro" id="IPR004358">
    <property type="entry name" value="Sig_transdc_His_kin-like_C"/>
</dbReference>
<dbReference type="InterPro" id="IPR000014">
    <property type="entry name" value="PAS"/>
</dbReference>
<dbReference type="PROSITE" id="PS50112">
    <property type="entry name" value="PAS"/>
    <property type="match status" value="1"/>
</dbReference>
<dbReference type="SUPFAM" id="SSF55785">
    <property type="entry name" value="PYP-like sensor domain (PAS domain)"/>
    <property type="match status" value="1"/>
</dbReference>
<dbReference type="PROSITE" id="PS50109">
    <property type="entry name" value="HIS_KIN"/>
    <property type="match status" value="1"/>
</dbReference>
<dbReference type="Pfam" id="PF02518">
    <property type="entry name" value="HATPase_c"/>
    <property type="match status" value="1"/>
</dbReference>
<evidence type="ECO:0000256" key="6">
    <source>
        <dbReference type="ARBA" id="ARBA00022840"/>
    </source>
</evidence>
<keyword evidence="7" id="KW-0902">Two-component regulatory system</keyword>
<evidence type="ECO:0000259" key="8">
    <source>
        <dbReference type="PROSITE" id="PS50109"/>
    </source>
</evidence>
<sequence>MTDDREVILERRLGRAKAEIAQLESIIEDRSRSLFVAQQELQETVEFLTQVLGTLESAVIVTDANGTIASVNRAGARLLEVESEEAAFGKRLGQHLRTLDGQSALEVKDVLGEHKEVVLLAEDGAAKQILCAGAVLDRGSVSPESYVFVATDISHRKKLEVELRQAQKLESVGQLAAGIAHEINTPIQFVGDSLTFLQEAFEDNLSLRAAQSELMKAVEAAGVAEAERQAVLKIEEDVDLAFLMEETPAALERALDGVGRVATIIRAMKEFAHPGTHEQAPADLNRAVETTLTVARSEFRYIAELETSFGDLPHVMCMVGDINQVVLNLIVNAAHAIEERQKSDPAPGLIRVSTRVEGERAVIEVRDNGTGIPESVRDKVFDPFFTTKAVGKGTGQGLALAHKVIVDRHGGELRIETPAEGGTAFLIRLPISRARVHDAA</sequence>
<evidence type="ECO:0000256" key="2">
    <source>
        <dbReference type="ARBA" id="ARBA00012438"/>
    </source>
</evidence>
<reference evidence="10 11" key="1">
    <citation type="submission" date="2019-02" db="EMBL/GenBank/DDBJ databases">
        <title>Deep-cultivation of Planctomycetes and their phenomic and genomic characterization uncovers novel biology.</title>
        <authorList>
            <person name="Wiegand S."/>
            <person name="Jogler M."/>
            <person name="Boedeker C."/>
            <person name="Pinto D."/>
            <person name="Vollmers J."/>
            <person name="Rivas-Marin E."/>
            <person name="Kohn T."/>
            <person name="Peeters S.H."/>
            <person name="Heuer A."/>
            <person name="Rast P."/>
            <person name="Oberbeckmann S."/>
            <person name="Bunk B."/>
            <person name="Jeske O."/>
            <person name="Meyerdierks A."/>
            <person name="Storesund J.E."/>
            <person name="Kallscheuer N."/>
            <person name="Luecker S."/>
            <person name="Lage O.M."/>
            <person name="Pohl T."/>
            <person name="Merkel B.J."/>
            <person name="Hornburger P."/>
            <person name="Mueller R.-W."/>
            <person name="Bruemmer F."/>
            <person name="Labrenz M."/>
            <person name="Spormann A.M."/>
            <person name="Op den Camp H."/>
            <person name="Overmann J."/>
            <person name="Amann R."/>
            <person name="Jetten M.S.M."/>
            <person name="Mascher T."/>
            <person name="Medema M.H."/>
            <person name="Devos D.P."/>
            <person name="Kaster A.-K."/>
            <person name="Ovreas L."/>
            <person name="Rohde M."/>
            <person name="Galperin M.Y."/>
            <person name="Jogler C."/>
        </authorList>
    </citation>
    <scope>NUCLEOTIDE SEQUENCE [LARGE SCALE GENOMIC DNA]</scope>
    <source>
        <strain evidence="10 11">Poly30</strain>
    </source>
</reference>
<dbReference type="InterPro" id="IPR035965">
    <property type="entry name" value="PAS-like_dom_sf"/>
</dbReference>
<dbReference type="PANTHER" id="PTHR43065:SF46">
    <property type="entry name" value="C4-DICARBOXYLATE TRANSPORT SENSOR PROTEIN DCTB"/>
    <property type="match status" value="1"/>
</dbReference>
<organism evidence="10 11">
    <name type="scientific">Saltatorellus ferox</name>
    <dbReference type="NCBI Taxonomy" id="2528018"/>
    <lineage>
        <taxon>Bacteria</taxon>
        <taxon>Pseudomonadati</taxon>
        <taxon>Planctomycetota</taxon>
        <taxon>Planctomycetia</taxon>
        <taxon>Planctomycetia incertae sedis</taxon>
        <taxon>Saltatorellus</taxon>
    </lineage>
</organism>
<dbReference type="SUPFAM" id="SSF47384">
    <property type="entry name" value="Homodimeric domain of signal transducing histidine kinase"/>
    <property type="match status" value="1"/>
</dbReference>
<dbReference type="Gene3D" id="3.30.565.10">
    <property type="entry name" value="Histidine kinase-like ATPase, C-terminal domain"/>
    <property type="match status" value="1"/>
</dbReference>
<accession>A0A518EZF5</accession>
<dbReference type="GO" id="GO:0005524">
    <property type="term" value="F:ATP binding"/>
    <property type="evidence" value="ECO:0007669"/>
    <property type="project" value="UniProtKB-KW"/>
</dbReference>
<keyword evidence="5" id="KW-0418">Kinase</keyword>